<keyword evidence="3" id="KW-1185">Reference proteome</keyword>
<feature type="non-terminal residue" evidence="2">
    <location>
        <position position="1"/>
    </location>
</feature>
<proteinExistence type="predicted"/>
<dbReference type="SUPFAM" id="SSF56672">
    <property type="entry name" value="DNA/RNA polymerases"/>
    <property type="match status" value="1"/>
</dbReference>
<dbReference type="Proteomes" id="UP000077684">
    <property type="component" value="Unassembled WGS sequence"/>
</dbReference>
<dbReference type="Pfam" id="PF08284">
    <property type="entry name" value="RVP_2"/>
    <property type="match status" value="1"/>
</dbReference>
<dbReference type="InterPro" id="IPR032567">
    <property type="entry name" value="RTL1-rel"/>
</dbReference>
<evidence type="ECO:0000256" key="1">
    <source>
        <dbReference type="SAM" id="MobiDB-lite"/>
    </source>
</evidence>
<gene>
    <name evidence="2" type="ORF">A4X06_0g9606</name>
</gene>
<organism evidence="2 3">
    <name type="scientific">Tilletia controversa</name>
    <name type="common">dwarf bunt fungus</name>
    <dbReference type="NCBI Taxonomy" id="13291"/>
    <lineage>
        <taxon>Eukaryota</taxon>
        <taxon>Fungi</taxon>
        <taxon>Dikarya</taxon>
        <taxon>Basidiomycota</taxon>
        <taxon>Ustilaginomycotina</taxon>
        <taxon>Exobasidiomycetes</taxon>
        <taxon>Tilletiales</taxon>
        <taxon>Tilletiaceae</taxon>
        <taxon>Tilletia</taxon>
    </lineage>
</organism>
<evidence type="ECO:0000313" key="2">
    <source>
        <dbReference type="EMBL" id="KAE8236265.1"/>
    </source>
</evidence>
<dbReference type="InterPro" id="IPR021109">
    <property type="entry name" value="Peptidase_aspartic_dom_sf"/>
</dbReference>
<dbReference type="Gene3D" id="3.10.10.10">
    <property type="entry name" value="HIV Type 1 Reverse Transcriptase, subunit A, domain 1"/>
    <property type="match status" value="1"/>
</dbReference>
<accession>A0A8X7MIT0</accession>
<feature type="region of interest" description="Disordered" evidence="1">
    <location>
        <begin position="135"/>
        <end position="161"/>
    </location>
</feature>
<evidence type="ECO:0000313" key="3">
    <source>
        <dbReference type="Proteomes" id="UP000077684"/>
    </source>
</evidence>
<dbReference type="CDD" id="cd00303">
    <property type="entry name" value="retropepsin_like"/>
    <property type="match status" value="1"/>
</dbReference>
<evidence type="ECO:0008006" key="4">
    <source>
        <dbReference type="Google" id="ProtNLM"/>
    </source>
</evidence>
<reference evidence="2" key="1">
    <citation type="submission" date="2016-04" db="EMBL/GenBank/DDBJ databases">
        <authorList>
            <person name="Nguyen H.D."/>
            <person name="Samba Siva P."/>
            <person name="Cullis J."/>
            <person name="Levesque C.A."/>
            <person name="Hambleton S."/>
        </authorList>
    </citation>
    <scope>NUCLEOTIDE SEQUENCE</scope>
    <source>
        <strain evidence="2">DAOMC 236426</strain>
    </source>
</reference>
<dbReference type="EMBL" id="LWDE02003039">
    <property type="protein sequence ID" value="KAE8236265.1"/>
    <property type="molecule type" value="Genomic_DNA"/>
</dbReference>
<dbReference type="InterPro" id="IPR043502">
    <property type="entry name" value="DNA/RNA_pol_sf"/>
</dbReference>
<reference evidence="2" key="2">
    <citation type="journal article" date="2019" name="IMA Fungus">
        <title>Genome sequencing and comparison of five Tilletia species to identify candidate genes for the detection of regulated species infecting wheat.</title>
        <authorList>
            <person name="Nguyen H.D.T."/>
            <person name="Sultana T."/>
            <person name="Kesanakurti P."/>
            <person name="Hambleton S."/>
        </authorList>
    </citation>
    <scope>NUCLEOTIDE SEQUENCE</scope>
    <source>
        <strain evidence="2">DAOMC 236426</strain>
    </source>
</reference>
<protein>
    <recommendedName>
        <fullName evidence="4">Reverse transcriptase</fullName>
    </recommendedName>
</protein>
<comment type="caution">
    <text evidence="2">The sequence shown here is derived from an EMBL/GenBank/DDBJ whole genome shotgun (WGS) entry which is preliminary data.</text>
</comment>
<dbReference type="SUPFAM" id="SSF50630">
    <property type="entry name" value="Acid proteases"/>
    <property type="match status" value="1"/>
</dbReference>
<name>A0A8X7MIT0_9BASI</name>
<dbReference type="AlphaFoldDB" id="A0A8X7MIT0"/>
<sequence>MIVPVKVHLEHHAVDTFALVDCGATANFIDTSFAHNHRIERSPLEQPIELNVIDGRPISSGPITSFTQFSFSIGPHRESSSLLVTNLSRYPIVLGIPWLRQHNPTIDWRRNTLIFQSSLCLRTCLTHDSTIRALPASSEADVQPKNPPSPASERAVSPTSHGEQFPALDIALMSAKEFVAEIGRGATAFCISQGSPAPSPEPNSGSATLSAVFGANPDDEDTQQQVSDTPEYLHHDHAIDLEPDTIPPFGPIYFLSDLELAALRSWLDEHLSKGFIQPSTSPAGAPILFVKKKDGSLRLCVDYRGLNRVTIKNRYPIPLL</sequence>
<dbReference type="Gene3D" id="2.40.70.10">
    <property type="entry name" value="Acid Proteases"/>
    <property type="match status" value="1"/>
</dbReference>
<dbReference type="PANTHER" id="PTHR15503:SF22">
    <property type="entry name" value="TRANSPOSON TY3-I GAG POLYPROTEIN"/>
    <property type="match status" value="1"/>
</dbReference>
<dbReference type="PANTHER" id="PTHR15503">
    <property type="entry name" value="LDOC1 RELATED"/>
    <property type="match status" value="1"/>
</dbReference>